<dbReference type="RefSeq" id="WP_107302641.1">
    <property type="nucleotide sequence ID" value="NZ_AP024853.1"/>
</dbReference>
<dbReference type="AlphaFoldDB" id="A0A2T3P812"/>
<dbReference type="EMBL" id="PYLZ01000004">
    <property type="protein sequence ID" value="PSW24887.1"/>
    <property type="molecule type" value="Genomic_DNA"/>
</dbReference>
<accession>A0A2T3P812</accession>
<dbReference type="OrthoDB" id="9798130at2"/>
<organism evidence="2 3">
    <name type="scientific">Photobacterium swingsii</name>
    <dbReference type="NCBI Taxonomy" id="680026"/>
    <lineage>
        <taxon>Bacteria</taxon>
        <taxon>Pseudomonadati</taxon>
        <taxon>Pseudomonadota</taxon>
        <taxon>Gammaproteobacteria</taxon>
        <taxon>Vibrionales</taxon>
        <taxon>Vibrionaceae</taxon>
        <taxon>Photobacterium</taxon>
    </lineage>
</organism>
<reference evidence="2 3" key="1">
    <citation type="submission" date="2018-01" db="EMBL/GenBank/DDBJ databases">
        <title>Whole genome sequencing of Histamine producing bacteria.</title>
        <authorList>
            <person name="Butler K."/>
        </authorList>
    </citation>
    <scope>NUCLEOTIDE SEQUENCE [LARGE SCALE GENOMIC DNA]</scope>
    <source>
        <strain evidence="2 3">DSM 24669</strain>
    </source>
</reference>
<comment type="caution">
    <text evidence="2">The sequence shown here is derived from an EMBL/GenBank/DDBJ whole genome shotgun (WGS) entry which is preliminary data.</text>
</comment>
<feature type="signal peptide" evidence="1">
    <location>
        <begin position="1"/>
        <end position="19"/>
    </location>
</feature>
<evidence type="ECO:0000313" key="3">
    <source>
        <dbReference type="Proteomes" id="UP000240481"/>
    </source>
</evidence>
<keyword evidence="3" id="KW-1185">Reference proteome</keyword>
<dbReference type="InterPro" id="IPR008309">
    <property type="entry name" value="YdbL"/>
</dbReference>
<keyword evidence="1" id="KW-0732">Signal</keyword>
<proteinExistence type="predicted"/>
<gene>
    <name evidence="2" type="ORF">C9I94_08730</name>
</gene>
<feature type="chain" id="PRO_5015721931" evidence="1">
    <location>
        <begin position="20"/>
        <end position="107"/>
    </location>
</feature>
<dbReference type="PIRSF" id="PIRSF025560">
    <property type="entry name" value="UCP025560"/>
    <property type="match status" value="1"/>
</dbReference>
<dbReference type="Proteomes" id="UP000240481">
    <property type="component" value="Unassembled WGS sequence"/>
</dbReference>
<evidence type="ECO:0000256" key="1">
    <source>
        <dbReference type="SAM" id="SignalP"/>
    </source>
</evidence>
<evidence type="ECO:0000313" key="2">
    <source>
        <dbReference type="EMBL" id="PSW24887.1"/>
    </source>
</evidence>
<protein>
    <submittedName>
        <fullName evidence="2">DUF1318 domain-containing protein</fullName>
    </submittedName>
</protein>
<name>A0A2T3P812_9GAMM</name>
<sequence length="107" mass="11836">MKKYLIFLFAFLISAQAFALELQDAKDQGLVGETNSGFVAPITSSPSSEVRKLVATVNQQRKASYKRISVSHGLSPSEVGRLAYKKAVDKTRPGHYYQNSAGKWVKK</sequence>
<dbReference type="Pfam" id="PF07027">
    <property type="entry name" value="DUF1318"/>
    <property type="match status" value="1"/>
</dbReference>